<gene>
    <name evidence="8" type="ORF">CW686_04580</name>
</gene>
<dbReference type="AlphaFoldDB" id="A0A2N0VPS4"/>
<keyword evidence="2" id="KW-0732">Signal</keyword>
<sequence>MKNKGSLIFTMIMTLLVIGVIAALIISNQNKKESSVDTESLGTANTNNQQGLKLLDQIDIKDQPMIGKDEAKVTIIEFGDFKCPACKVFELDIKPDLKKKYIDSGKAKLYFINTPFHGEGSMLGSLAAETLIKQEPDKYSAFQQALFEMQPDTEEEWLTIDAVKKAAKTAAVSNIDKLVKDVEALKEKAAVKKDINLVEKHNVTMTPTIIVNGKEVKNPMDPAEVDKVIDEAVKQ</sequence>
<dbReference type="OMA" id="APEDRYF"/>
<dbReference type="InterPro" id="IPR012336">
    <property type="entry name" value="Thioredoxin-like_fold"/>
</dbReference>
<keyword evidence="3" id="KW-0560">Oxidoreductase</keyword>
<evidence type="ECO:0000256" key="2">
    <source>
        <dbReference type="ARBA" id="ARBA00022729"/>
    </source>
</evidence>
<feature type="domain" description="Thioredoxin-like fold" evidence="7">
    <location>
        <begin position="62"/>
        <end position="231"/>
    </location>
</feature>
<evidence type="ECO:0000313" key="9">
    <source>
        <dbReference type="Proteomes" id="UP000233482"/>
    </source>
</evidence>
<dbReference type="EMBL" id="PIXC01000007">
    <property type="protein sequence ID" value="PKE26556.1"/>
    <property type="molecule type" value="Genomic_DNA"/>
</dbReference>
<keyword evidence="5" id="KW-0676">Redox-active center</keyword>
<comment type="caution">
    <text evidence="8">The sequence shown here is derived from an EMBL/GenBank/DDBJ whole genome shotgun (WGS) entry which is preliminary data.</text>
</comment>
<dbReference type="RefSeq" id="WP_012655916.1">
    <property type="nucleotide sequence ID" value="NZ_CABFNV010000003.1"/>
</dbReference>
<dbReference type="InterPro" id="IPR036249">
    <property type="entry name" value="Thioredoxin-like_sf"/>
</dbReference>
<evidence type="ECO:0000256" key="5">
    <source>
        <dbReference type="ARBA" id="ARBA00023284"/>
    </source>
</evidence>
<dbReference type="Proteomes" id="UP000233482">
    <property type="component" value="Unassembled WGS sequence"/>
</dbReference>
<keyword evidence="6" id="KW-1133">Transmembrane helix</keyword>
<keyword evidence="6" id="KW-0472">Membrane</keyword>
<dbReference type="Gene3D" id="3.40.30.10">
    <property type="entry name" value="Glutaredoxin"/>
    <property type="match status" value="1"/>
</dbReference>
<name>A0A2N0VPS4_9STAP</name>
<evidence type="ECO:0000256" key="1">
    <source>
        <dbReference type="ARBA" id="ARBA00005791"/>
    </source>
</evidence>
<dbReference type="PANTHER" id="PTHR13887:SF14">
    <property type="entry name" value="DISULFIDE BOND FORMATION PROTEIN D"/>
    <property type="match status" value="1"/>
</dbReference>
<evidence type="ECO:0000256" key="4">
    <source>
        <dbReference type="ARBA" id="ARBA00023157"/>
    </source>
</evidence>
<proteinExistence type="inferred from homology"/>
<organism evidence="8 9">
    <name type="scientific">Macrococcoides caseolyticum</name>
    <dbReference type="NCBI Taxonomy" id="69966"/>
    <lineage>
        <taxon>Bacteria</taxon>
        <taxon>Bacillati</taxon>
        <taxon>Bacillota</taxon>
        <taxon>Bacilli</taxon>
        <taxon>Bacillales</taxon>
        <taxon>Staphylococcaceae</taxon>
        <taxon>Macrococcoides</taxon>
    </lineage>
</organism>
<evidence type="ECO:0000313" key="8">
    <source>
        <dbReference type="EMBL" id="PKE26556.1"/>
    </source>
</evidence>
<dbReference type="GO" id="GO:0016491">
    <property type="term" value="F:oxidoreductase activity"/>
    <property type="evidence" value="ECO:0007669"/>
    <property type="project" value="UniProtKB-KW"/>
</dbReference>
<dbReference type="PANTHER" id="PTHR13887">
    <property type="entry name" value="GLUTATHIONE S-TRANSFERASE KAPPA"/>
    <property type="match status" value="1"/>
</dbReference>
<comment type="similarity">
    <text evidence="1">Belongs to the thioredoxin family. DsbA subfamily.</text>
</comment>
<reference evidence="8 9" key="1">
    <citation type="submission" date="2017-12" db="EMBL/GenBank/DDBJ databases">
        <title>Genomics of Macrococcus caseolyticus.</title>
        <authorList>
            <person name="MacFadyen A.C."/>
            <person name="Paterson G.K."/>
        </authorList>
    </citation>
    <scope>NUCLEOTIDE SEQUENCE [LARGE SCALE GENOMIC DNA]</scope>
    <source>
        <strain evidence="8 9">5788_EF188</strain>
    </source>
</reference>
<evidence type="ECO:0000256" key="6">
    <source>
        <dbReference type="SAM" id="Phobius"/>
    </source>
</evidence>
<keyword evidence="6" id="KW-0812">Transmembrane</keyword>
<accession>A0A2N0VPS4</accession>
<keyword evidence="4" id="KW-1015">Disulfide bond</keyword>
<feature type="transmembrane region" description="Helical" evidence="6">
    <location>
        <begin position="7"/>
        <end position="26"/>
    </location>
</feature>
<protein>
    <submittedName>
        <fullName evidence="8">Dihydroneopterin aldolase</fullName>
    </submittedName>
</protein>
<evidence type="ECO:0000259" key="7">
    <source>
        <dbReference type="Pfam" id="PF13462"/>
    </source>
</evidence>
<dbReference type="SUPFAM" id="SSF52833">
    <property type="entry name" value="Thioredoxin-like"/>
    <property type="match status" value="1"/>
</dbReference>
<evidence type="ECO:0000256" key="3">
    <source>
        <dbReference type="ARBA" id="ARBA00023002"/>
    </source>
</evidence>
<dbReference type="Pfam" id="PF13462">
    <property type="entry name" value="Thioredoxin_4"/>
    <property type="match status" value="1"/>
</dbReference>